<dbReference type="Proteomes" id="UP001432222">
    <property type="component" value="Chromosome"/>
</dbReference>
<proteinExistence type="predicted"/>
<dbReference type="RefSeq" id="WP_328953700.1">
    <property type="nucleotide sequence ID" value="NZ_CP108110.1"/>
</dbReference>
<keyword evidence="3" id="KW-1185">Reference proteome</keyword>
<evidence type="ECO:0000313" key="2">
    <source>
        <dbReference type="EMBL" id="WUQ83608.1"/>
    </source>
</evidence>
<protein>
    <submittedName>
        <fullName evidence="1">Uncharacterized protein</fullName>
    </submittedName>
</protein>
<reference evidence="1" key="1">
    <citation type="submission" date="2022-10" db="EMBL/GenBank/DDBJ databases">
        <title>The complete genomes of actinobacterial strains from the NBC collection.</title>
        <authorList>
            <person name="Joergensen T.S."/>
            <person name="Alvarez Arevalo M."/>
            <person name="Sterndorff E.B."/>
            <person name="Faurdal D."/>
            <person name="Vuksanovic O."/>
            <person name="Mourched A.-S."/>
            <person name="Charusanti P."/>
            <person name="Shaw S."/>
            <person name="Blin K."/>
            <person name="Weber T."/>
        </authorList>
    </citation>
    <scope>NUCLEOTIDE SEQUENCE</scope>
    <source>
        <strain evidence="1">NBC_00222</strain>
    </source>
</reference>
<accession>A0ABZ1TUM2</accession>
<organism evidence="1 3">
    <name type="scientific">Kitasatospora purpeofusca</name>
    <dbReference type="NCBI Taxonomy" id="67352"/>
    <lineage>
        <taxon>Bacteria</taxon>
        <taxon>Bacillati</taxon>
        <taxon>Actinomycetota</taxon>
        <taxon>Actinomycetes</taxon>
        <taxon>Kitasatosporales</taxon>
        <taxon>Streptomycetaceae</taxon>
        <taxon>Kitasatospora</taxon>
    </lineage>
</organism>
<sequence>MTRTEALALAQQTVSQMATNQRGYQDQPLDARVSAVLRIANYLTPPTGENTDDDRT</sequence>
<evidence type="ECO:0000313" key="1">
    <source>
        <dbReference type="EMBL" id="WUQ82645.1"/>
    </source>
</evidence>
<dbReference type="EMBL" id="CP108110">
    <property type="protein sequence ID" value="WUQ83608.1"/>
    <property type="molecule type" value="Genomic_DNA"/>
</dbReference>
<name>A0ABZ1TUM2_9ACTN</name>
<gene>
    <name evidence="1" type="ORF">OHA16_06385</name>
    <name evidence="2" type="ORF">OHA16_11905</name>
</gene>
<dbReference type="EMBL" id="CP108110">
    <property type="protein sequence ID" value="WUQ82645.1"/>
    <property type="molecule type" value="Genomic_DNA"/>
</dbReference>
<evidence type="ECO:0000313" key="3">
    <source>
        <dbReference type="Proteomes" id="UP001432222"/>
    </source>
</evidence>